<evidence type="ECO:0000313" key="3">
    <source>
        <dbReference type="Proteomes" id="UP000615446"/>
    </source>
</evidence>
<dbReference type="Proteomes" id="UP000615446">
    <property type="component" value="Unassembled WGS sequence"/>
</dbReference>
<accession>A0A8H3LWK4</accession>
<feature type="compositionally biased region" description="Polar residues" evidence="1">
    <location>
        <begin position="1"/>
        <end position="13"/>
    </location>
</feature>
<dbReference type="AlphaFoldDB" id="A0A8H3LWK4"/>
<feature type="region of interest" description="Disordered" evidence="1">
    <location>
        <begin position="73"/>
        <end position="127"/>
    </location>
</feature>
<proteinExistence type="predicted"/>
<dbReference type="EMBL" id="BLAL01000215">
    <property type="protein sequence ID" value="GES92548.1"/>
    <property type="molecule type" value="Genomic_DNA"/>
</dbReference>
<reference evidence="2" key="1">
    <citation type="submission" date="2019-10" db="EMBL/GenBank/DDBJ databases">
        <title>Conservation and host-specific expression of non-tandemly repeated heterogenous ribosome RNA gene in arbuscular mycorrhizal fungi.</title>
        <authorList>
            <person name="Maeda T."/>
            <person name="Kobayashi Y."/>
            <person name="Nakagawa T."/>
            <person name="Ezawa T."/>
            <person name="Yamaguchi K."/>
            <person name="Bino T."/>
            <person name="Nishimoto Y."/>
            <person name="Shigenobu S."/>
            <person name="Kawaguchi M."/>
        </authorList>
    </citation>
    <scope>NUCLEOTIDE SEQUENCE</scope>
    <source>
        <strain evidence="2">HR1</strain>
    </source>
</reference>
<feature type="region of interest" description="Disordered" evidence="1">
    <location>
        <begin position="1"/>
        <end position="46"/>
    </location>
</feature>
<evidence type="ECO:0000256" key="1">
    <source>
        <dbReference type="SAM" id="MobiDB-lite"/>
    </source>
</evidence>
<comment type="caution">
    <text evidence="2">The sequence shown here is derived from an EMBL/GenBank/DDBJ whole genome shotgun (WGS) entry which is preliminary data.</text>
</comment>
<feature type="compositionally biased region" description="Basic and acidic residues" evidence="1">
    <location>
        <begin position="114"/>
        <end position="127"/>
    </location>
</feature>
<protein>
    <submittedName>
        <fullName evidence="2">Uncharacterized protein</fullName>
    </submittedName>
</protein>
<evidence type="ECO:0000313" key="2">
    <source>
        <dbReference type="EMBL" id="GES92548.1"/>
    </source>
</evidence>
<sequence>MSVSSDNNDFFNETQLPLPIKKKKKQKKNKKAKKTPTIAPPPTTPSEISLGAPWEYFYEDIITYIIMENFQEKIGSSSRQSQQITPIISVDDSTTPNMDIDQPESSKKSLANADKQDSSKESYHNKT</sequence>
<feature type="compositionally biased region" description="Basic residues" evidence="1">
    <location>
        <begin position="20"/>
        <end position="34"/>
    </location>
</feature>
<organism evidence="2 3">
    <name type="scientific">Rhizophagus clarus</name>
    <dbReference type="NCBI Taxonomy" id="94130"/>
    <lineage>
        <taxon>Eukaryota</taxon>
        <taxon>Fungi</taxon>
        <taxon>Fungi incertae sedis</taxon>
        <taxon>Mucoromycota</taxon>
        <taxon>Glomeromycotina</taxon>
        <taxon>Glomeromycetes</taxon>
        <taxon>Glomerales</taxon>
        <taxon>Glomeraceae</taxon>
        <taxon>Rhizophagus</taxon>
    </lineage>
</organism>
<gene>
    <name evidence="2" type="ORF">RCL2_001932200</name>
</gene>
<name>A0A8H3LWK4_9GLOM</name>
<feature type="compositionally biased region" description="Polar residues" evidence="1">
    <location>
        <begin position="74"/>
        <end position="97"/>
    </location>
</feature>